<dbReference type="Proteomes" id="UP000078576">
    <property type="component" value="Unassembled WGS sequence"/>
</dbReference>
<accession>A0A194V857</accession>
<organism evidence="2 3">
    <name type="scientific">Cytospora mali</name>
    <name type="common">Apple Valsa canker fungus</name>
    <name type="synonym">Valsa mali</name>
    <dbReference type="NCBI Taxonomy" id="578113"/>
    <lineage>
        <taxon>Eukaryota</taxon>
        <taxon>Fungi</taxon>
        <taxon>Dikarya</taxon>
        <taxon>Ascomycota</taxon>
        <taxon>Pezizomycotina</taxon>
        <taxon>Sordariomycetes</taxon>
        <taxon>Sordariomycetidae</taxon>
        <taxon>Diaporthales</taxon>
        <taxon>Cytosporaceae</taxon>
        <taxon>Cytospora</taxon>
    </lineage>
</organism>
<dbReference type="AlphaFoldDB" id="A0A194V857"/>
<evidence type="ECO:0000256" key="1">
    <source>
        <dbReference type="SAM" id="MobiDB-lite"/>
    </source>
</evidence>
<name>A0A194V857_CYTMA</name>
<sequence length="356" mass="40635">MDWLSERNDLLKRDQAYFRFHTDKPCEIHTIVIQEDNGDVRFENKVITSAQQYLEWTETPWIPSTGAYKRTLVLAMHRRLDELDKSDCQLVYSNKHLPYDKEIFLNACKNLFQHRSIALTIARRSTTVINPRPVTWGPGASGQSIVYNCASETESMGGKDDIILSATCFKDKPLRFAVMYGCTNEQIEKIKTGLRQQKQSAFHPLILPMVFLQLERQRIINSFERKSSSLLQKVLVLKNRVTSGDGDTTTRDGARSPTMTERDCEAIQLWLDMSSLKSGFKSLLEQLASMKGHLEEVSDPQSKSGADGQEINDREEHDGIYIGLRLNEMMVELKSKIRRCETLLGGMTMTTQMVNS</sequence>
<reference evidence="3" key="1">
    <citation type="submission" date="2014-12" db="EMBL/GenBank/DDBJ databases">
        <title>Genome Sequence of Valsa Canker Pathogens Uncovers a Specific Adaption of Colonization on Woody Bark.</title>
        <authorList>
            <person name="Yin Z."/>
            <person name="Liu H."/>
            <person name="Gao X."/>
            <person name="Li Z."/>
            <person name="Song N."/>
            <person name="Ke X."/>
            <person name="Dai Q."/>
            <person name="Wu Y."/>
            <person name="Sun Y."/>
            <person name="Xu J.-R."/>
            <person name="Kang Z.K."/>
            <person name="Wang L."/>
            <person name="Huang L."/>
        </authorList>
    </citation>
    <scope>NUCLEOTIDE SEQUENCE [LARGE SCALE GENOMIC DNA]</scope>
    <source>
        <strain evidence="3">SXYL134</strain>
    </source>
</reference>
<keyword evidence="3" id="KW-1185">Reference proteome</keyword>
<feature type="region of interest" description="Disordered" evidence="1">
    <location>
        <begin position="294"/>
        <end position="314"/>
    </location>
</feature>
<evidence type="ECO:0000313" key="2">
    <source>
        <dbReference type="EMBL" id="KUI60135.1"/>
    </source>
</evidence>
<evidence type="ECO:0000313" key="3">
    <source>
        <dbReference type="Proteomes" id="UP000078576"/>
    </source>
</evidence>
<dbReference type="OrthoDB" id="3561681at2759"/>
<gene>
    <name evidence="2" type="ORF">VP1G_07376</name>
</gene>
<dbReference type="EMBL" id="KN714744">
    <property type="protein sequence ID" value="KUI60135.1"/>
    <property type="molecule type" value="Genomic_DNA"/>
</dbReference>
<dbReference type="STRING" id="694573.A0A194V857"/>
<proteinExistence type="predicted"/>
<protein>
    <submittedName>
        <fullName evidence="2">Uncharacterized protein</fullName>
    </submittedName>
</protein>